<sequence>MFYTYAGYYYYGYERPYYQRSYSPTSTTTRISVGAPSLRLGL</sequence>
<dbReference type="Proteomes" id="UP001398556">
    <property type="component" value="Unassembled WGS sequence"/>
</dbReference>
<evidence type="ECO:0000313" key="2">
    <source>
        <dbReference type="Proteomes" id="UP001398556"/>
    </source>
</evidence>
<gene>
    <name evidence="1" type="ORF">AAEO59_13110</name>
</gene>
<organism evidence="1 2">
    <name type="scientific">Flavobacterium flavipallidum</name>
    <dbReference type="NCBI Taxonomy" id="3139140"/>
    <lineage>
        <taxon>Bacteria</taxon>
        <taxon>Pseudomonadati</taxon>
        <taxon>Bacteroidota</taxon>
        <taxon>Flavobacteriia</taxon>
        <taxon>Flavobacteriales</taxon>
        <taxon>Flavobacteriaceae</taxon>
        <taxon>Flavobacterium</taxon>
    </lineage>
</organism>
<evidence type="ECO:0000313" key="1">
    <source>
        <dbReference type="EMBL" id="MEL1241994.1"/>
    </source>
</evidence>
<keyword evidence="2" id="KW-1185">Reference proteome</keyword>
<dbReference type="EMBL" id="JBBYHU010000030">
    <property type="protein sequence ID" value="MEL1241994.1"/>
    <property type="molecule type" value="Genomic_DNA"/>
</dbReference>
<comment type="caution">
    <text evidence="1">The sequence shown here is derived from an EMBL/GenBank/DDBJ whole genome shotgun (WGS) entry which is preliminary data.</text>
</comment>
<name>A0ABU9HPI9_9FLAO</name>
<proteinExistence type="predicted"/>
<protein>
    <submittedName>
        <fullName evidence="1">Uncharacterized protein</fullName>
    </submittedName>
</protein>
<accession>A0ABU9HPI9</accession>
<reference evidence="1 2" key="1">
    <citation type="submission" date="2024-04" db="EMBL/GenBank/DDBJ databases">
        <title>Flavobacterium sp. DGU99 16S ribosomal RNA gene Genome sequencing and assembly.</title>
        <authorList>
            <person name="Park S."/>
        </authorList>
    </citation>
    <scope>NUCLEOTIDE SEQUENCE [LARGE SCALE GENOMIC DNA]</scope>
    <source>
        <strain evidence="1 2">DGU99</strain>
    </source>
</reference>